<dbReference type="InterPro" id="IPR017850">
    <property type="entry name" value="Alkaline_phosphatase_core_sf"/>
</dbReference>
<keyword evidence="3" id="KW-1185">Reference proteome</keyword>
<dbReference type="Gene3D" id="3.40.720.10">
    <property type="entry name" value="Alkaline Phosphatase, subunit A"/>
    <property type="match status" value="1"/>
</dbReference>
<reference evidence="2 3" key="1">
    <citation type="submission" date="2021-05" db="EMBL/GenBank/DDBJ databases">
        <title>A Polyphasic approach of four new species of the genus Ohtaekwangia: Ohtaekwangia histidinii sp. nov., Ohtaekwangia cretensis sp. nov., Ohtaekwangia indiensis sp. nov., Ohtaekwangia reichenbachii sp. nov. from diverse environment.</title>
        <authorList>
            <person name="Octaviana S."/>
        </authorList>
    </citation>
    <scope>NUCLEOTIDE SEQUENCE [LARGE SCALE GENOMIC DNA]</scope>
    <source>
        <strain evidence="2 3">PWU5</strain>
    </source>
</reference>
<protein>
    <submittedName>
        <fullName evidence="2">Sulfatase</fullName>
    </submittedName>
</protein>
<accession>A0AAP2DUY8</accession>
<dbReference type="CDD" id="cd16027">
    <property type="entry name" value="SGSH"/>
    <property type="match status" value="1"/>
</dbReference>
<dbReference type="PANTHER" id="PTHR43751:SF1">
    <property type="entry name" value="SULFATASE ATSG-RELATED"/>
    <property type="match status" value="1"/>
</dbReference>
<dbReference type="PANTHER" id="PTHR43751">
    <property type="entry name" value="SULFATASE"/>
    <property type="match status" value="1"/>
</dbReference>
<evidence type="ECO:0000259" key="1">
    <source>
        <dbReference type="Pfam" id="PF00884"/>
    </source>
</evidence>
<proteinExistence type="predicted"/>
<gene>
    <name evidence="2" type="ORF">KK062_06600</name>
</gene>
<sequence>MSMLVSAVKAQTKPATRPNVIIIMADDLDSRQLSCYGGQNMKTKYIDQLADEGLKFNHLYASHATCVPTRASLFTGLYPMRHGSFQNHKPVYKNMKSIGHYLGDLGYRVGLTGKDHSTKPKTAFPFDSVGGFQPSCVSSNDAYILDDVQRYITTPGTPFCLFIMSINPHKPWDLGDPTEFNADKLVLPPNMVDTKETRQQFCKYLAEIRRLDDQVGDIVKLLKKTGQDKNTILIFLGEQGPQFPGGKWTCWDYGQRSSMIVRWPGVTKSAETTDAIVQYEDITPTLIDIAGGAPIDTLDGRSFLPVLKGSATAARPYAFGMYNNIPEGPPYPSRNICDGRYKLILNLTPERTYAIKWYNNPGDLGVWKSWQEKASIDATAKTLVDRVTQRPAVEFYDTANDPYELHNIAGDPAQAEKIERYRGLLMEWMMQQKDDGASVDRVYNK</sequence>
<dbReference type="EMBL" id="JAHESE010000004">
    <property type="protein sequence ID" value="MBT1707881.1"/>
    <property type="molecule type" value="Genomic_DNA"/>
</dbReference>
<name>A0AAP2DUY8_9BACT</name>
<comment type="caution">
    <text evidence="2">The sequence shown here is derived from an EMBL/GenBank/DDBJ whole genome shotgun (WGS) entry which is preliminary data.</text>
</comment>
<dbReference type="AlphaFoldDB" id="A0AAP2DUY8"/>
<evidence type="ECO:0000313" key="2">
    <source>
        <dbReference type="EMBL" id="MBT1707881.1"/>
    </source>
</evidence>
<feature type="domain" description="Sulfatase N-terminal" evidence="1">
    <location>
        <begin position="18"/>
        <end position="291"/>
    </location>
</feature>
<dbReference type="InterPro" id="IPR000917">
    <property type="entry name" value="Sulfatase_N"/>
</dbReference>
<dbReference type="Pfam" id="PF00884">
    <property type="entry name" value="Sulfatase"/>
    <property type="match status" value="1"/>
</dbReference>
<dbReference type="SUPFAM" id="SSF53649">
    <property type="entry name" value="Alkaline phosphatase-like"/>
    <property type="match status" value="1"/>
</dbReference>
<dbReference type="Proteomes" id="UP001319080">
    <property type="component" value="Unassembled WGS sequence"/>
</dbReference>
<evidence type="ECO:0000313" key="3">
    <source>
        <dbReference type="Proteomes" id="UP001319080"/>
    </source>
</evidence>
<organism evidence="2 3">
    <name type="scientific">Dawidia cretensis</name>
    <dbReference type="NCBI Taxonomy" id="2782350"/>
    <lineage>
        <taxon>Bacteria</taxon>
        <taxon>Pseudomonadati</taxon>
        <taxon>Bacteroidota</taxon>
        <taxon>Cytophagia</taxon>
        <taxon>Cytophagales</taxon>
        <taxon>Chryseotaleaceae</taxon>
        <taxon>Dawidia</taxon>
    </lineage>
</organism>
<dbReference type="InterPro" id="IPR052701">
    <property type="entry name" value="GAG_Ulvan_Degrading_Sulfatases"/>
</dbReference>